<dbReference type="Proteomes" id="UP000239560">
    <property type="component" value="Unassembled WGS sequence"/>
</dbReference>
<name>A0A2T0AIA4_RHOTO</name>
<feature type="compositionally biased region" description="Acidic residues" evidence="1">
    <location>
        <begin position="53"/>
        <end position="66"/>
    </location>
</feature>
<feature type="compositionally biased region" description="Low complexity" evidence="1">
    <location>
        <begin position="167"/>
        <end position="184"/>
    </location>
</feature>
<organism evidence="2 3">
    <name type="scientific">Rhodotorula toruloides</name>
    <name type="common">Yeast</name>
    <name type="synonym">Rhodosporidium toruloides</name>
    <dbReference type="NCBI Taxonomy" id="5286"/>
    <lineage>
        <taxon>Eukaryota</taxon>
        <taxon>Fungi</taxon>
        <taxon>Dikarya</taxon>
        <taxon>Basidiomycota</taxon>
        <taxon>Pucciniomycotina</taxon>
        <taxon>Microbotryomycetes</taxon>
        <taxon>Sporidiobolales</taxon>
        <taxon>Sporidiobolaceae</taxon>
        <taxon>Rhodotorula</taxon>
    </lineage>
</organism>
<feature type="region of interest" description="Disordered" evidence="1">
    <location>
        <begin position="347"/>
        <end position="381"/>
    </location>
</feature>
<feature type="region of interest" description="Disordered" evidence="1">
    <location>
        <begin position="15"/>
        <end position="230"/>
    </location>
</feature>
<dbReference type="OrthoDB" id="2529953at2759"/>
<accession>A0A2T0AIA4</accession>
<feature type="region of interest" description="Disordered" evidence="1">
    <location>
        <begin position="255"/>
        <end position="289"/>
    </location>
</feature>
<protein>
    <submittedName>
        <fullName evidence="2">Uncharacterized protein</fullName>
    </submittedName>
</protein>
<feature type="compositionally biased region" description="Low complexity" evidence="1">
    <location>
        <begin position="258"/>
        <end position="282"/>
    </location>
</feature>
<proteinExistence type="predicted"/>
<reference evidence="2 3" key="1">
    <citation type="journal article" date="2018" name="Elife">
        <title>Functional genomics of lipid metabolism in the oleaginous yeast Rhodosporidium toruloides.</title>
        <authorList>
            <person name="Coradetti S.T."/>
            <person name="Pinel D."/>
            <person name="Geiselman G."/>
            <person name="Ito M."/>
            <person name="Mondo S."/>
            <person name="Reilly M.C."/>
            <person name="Cheng Y.F."/>
            <person name="Bauer S."/>
            <person name="Grigoriev I."/>
            <person name="Gladden J.M."/>
            <person name="Simmons B.A."/>
            <person name="Brem R."/>
            <person name="Arkin A.P."/>
            <person name="Skerker J.M."/>
        </authorList>
    </citation>
    <scope>NUCLEOTIDE SEQUENCE [LARGE SCALE GENOMIC DNA]</scope>
    <source>
        <strain evidence="2 3">NBRC 0880</strain>
    </source>
</reference>
<gene>
    <name evidence="2" type="ORF">AAT19DRAFT_8806</name>
</gene>
<sequence length="496" mass="52640">MADDELDPAFLDLDSHAHPLDSLDSLGPGFGSSLDPLDDLGDGFGSALGNELDGLDGLDDGQDDPDGAGRSRHSSRTASTLGLVEDDEDEDGGSRFSTPQRRRQRAPNAPQSLAFELASAARPQRHRDLMKELGLDDEDGEGHESSSGEDEDDASNAIDEQEARQVPSSSASPSASASDPFASPRRPQSRLHVDTPASSAPNSSAMSRTGTLDGNDEDEEDNLAKEAEIDAALGEASSSLTDSIAAATSFLHHLRQHTTSSDTQASTAATPSSLSSASSGTAPPVDYTDRQPRVEFLAQSVLRSVVDLAQQREAQVRELTEVERVFARTDAGWKAVLADLEPLDFEEEDASFSPGSTADPLPALANGDEHGDGTRSKLPPPSLTDRALFELAALRALTASLLSALSSLSDITQVQSALASDAGRKLRALKAQVGGVKDDLLAVERSEAFIQAFEKREGTERCGTRCSARARGELGEVEKRLDEGWRKAQEILTIRA</sequence>
<dbReference type="AlphaFoldDB" id="A0A2T0AIA4"/>
<evidence type="ECO:0000313" key="2">
    <source>
        <dbReference type="EMBL" id="PRQ77738.1"/>
    </source>
</evidence>
<comment type="caution">
    <text evidence="2">The sequence shown here is derived from an EMBL/GenBank/DDBJ whole genome shotgun (WGS) entry which is preliminary data.</text>
</comment>
<dbReference type="EMBL" id="LCTV02000001">
    <property type="protein sequence ID" value="PRQ77738.1"/>
    <property type="molecule type" value="Genomic_DNA"/>
</dbReference>
<evidence type="ECO:0000313" key="3">
    <source>
        <dbReference type="Proteomes" id="UP000239560"/>
    </source>
</evidence>
<feature type="compositionally biased region" description="Acidic residues" evidence="1">
    <location>
        <begin position="135"/>
        <end position="154"/>
    </location>
</feature>
<feature type="compositionally biased region" description="Low complexity" evidence="1">
    <location>
        <begin position="196"/>
        <end position="213"/>
    </location>
</feature>
<evidence type="ECO:0000256" key="1">
    <source>
        <dbReference type="SAM" id="MobiDB-lite"/>
    </source>
</evidence>